<protein>
    <submittedName>
        <fullName evidence="2">AsmA family protein</fullName>
    </submittedName>
</protein>
<reference evidence="2 3" key="1">
    <citation type="submission" date="2022-12" db="EMBL/GenBank/DDBJ databases">
        <title>Chitinophagaceae gen. sp. nov., a new member of the family Chitinophagaceae, isolated from soil in a chemical factory.</title>
        <authorList>
            <person name="Ke Z."/>
        </authorList>
    </citation>
    <scope>NUCLEOTIDE SEQUENCE [LARGE SCALE GENOMIC DNA]</scope>
    <source>
        <strain evidence="2 3">LY-5</strain>
    </source>
</reference>
<feature type="transmembrane region" description="Helical" evidence="1">
    <location>
        <begin position="7"/>
        <end position="29"/>
    </location>
</feature>
<comment type="caution">
    <text evidence="2">The sequence shown here is derived from an EMBL/GenBank/DDBJ whole genome shotgun (WGS) entry which is preliminary data.</text>
</comment>
<sequence>MRKLKKILKVSGIVLLVIAFILFIIPIVLKSTITSTVKAELENNLYAKVELDGVTVSAFKKFPYIYVGLENITVKGVDIFKDDTLVWAKDANAQLGWGFVFGDTNTVIKMVNINGARVNALKLADGKANWEIEKPAIEKPKKIRKHKYIVTLEYYKVKDIDIRYKDEKDSTNFEYKGFSYEGRGDFAAEKFLIEQFTKPKKKKEND</sequence>
<proteinExistence type="predicted"/>
<evidence type="ECO:0000313" key="3">
    <source>
        <dbReference type="Proteomes" id="UP001210231"/>
    </source>
</evidence>
<name>A0ABT4UH59_9BACT</name>
<evidence type="ECO:0000313" key="2">
    <source>
        <dbReference type="EMBL" id="MDA3614177.1"/>
    </source>
</evidence>
<keyword evidence="1" id="KW-1133">Transmembrane helix</keyword>
<keyword evidence="1" id="KW-0472">Membrane</keyword>
<keyword evidence="1" id="KW-0812">Transmembrane</keyword>
<dbReference type="RefSeq" id="WP_407030500.1">
    <property type="nucleotide sequence ID" value="NZ_JAQGEF010000004.1"/>
</dbReference>
<keyword evidence="3" id="KW-1185">Reference proteome</keyword>
<evidence type="ECO:0000256" key="1">
    <source>
        <dbReference type="SAM" id="Phobius"/>
    </source>
</evidence>
<gene>
    <name evidence="2" type="ORF">O3P16_05120</name>
</gene>
<dbReference type="Proteomes" id="UP001210231">
    <property type="component" value="Unassembled WGS sequence"/>
</dbReference>
<accession>A0ABT4UH59</accession>
<dbReference type="EMBL" id="JAQGEF010000004">
    <property type="protein sequence ID" value="MDA3614177.1"/>
    <property type="molecule type" value="Genomic_DNA"/>
</dbReference>
<organism evidence="2 3">
    <name type="scientific">Polluticaenibacter yanchengensis</name>
    <dbReference type="NCBI Taxonomy" id="3014562"/>
    <lineage>
        <taxon>Bacteria</taxon>
        <taxon>Pseudomonadati</taxon>
        <taxon>Bacteroidota</taxon>
        <taxon>Chitinophagia</taxon>
        <taxon>Chitinophagales</taxon>
        <taxon>Chitinophagaceae</taxon>
        <taxon>Polluticaenibacter</taxon>
    </lineage>
</organism>